<keyword evidence="2" id="KW-0732">Signal</keyword>
<sequence length="362" mass="40076">MNLSKTISALLLCFSIAVTASAQDQEADSTGLPGDNFSLQGALDLFKKAGSPEEFEKLLNTQDNKVNNLDLNGDGQIDYIRVTSKKQDDVQIFVLQALVSSSESQDVAVISLQKTAEENAVIQIEGDDDIYGESTIAEPLPEAESAFNYSPATHGPSVSGPEGIIVNVWFWPCVRYVYAPAYTVWVSPFTWVAHPVWWHPWRPMPYYVYRPYCVHYNTRYVVVPTRRIQPARIMYRPTRVTSVTVIQRNRVVVNNYRNSRHEYRNGYRQTNYGNRGGNYYAPNRTYNNGGRNYAPDRVNTGGRSGYNGGDRSYNGGSRGYGGNYSPGRVNNGGGTRQSGGGFGGNRSGGNSGGRNSGRATRN</sequence>
<gene>
    <name evidence="3" type="ORF">DXN04_04215</name>
</gene>
<dbReference type="AlphaFoldDB" id="A0A3E1P953"/>
<evidence type="ECO:0000256" key="1">
    <source>
        <dbReference type="SAM" id="MobiDB-lite"/>
    </source>
</evidence>
<dbReference type="Proteomes" id="UP000261174">
    <property type="component" value="Unassembled WGS sequence"/>
</dbReference>
<evidence type="ECO:0000313" key="4">
    <source>
        <dbReference type="Proteomes" id="UP000261174"/>
    </source>
</evidence>
<evidence type="ECO:0000313" key="3">
    <source>
        <dbReference type="EMBL" id="RFM36713.1"/>
    </source>
</evidence>
<feature type="chain" id="PRO_5017536639" description="EF-hand domain-containing protein" evidence="2">
    <location>
        <begin position="23"/>
        <end position="362"/>
    </location>
</feature>
<evidence type="ECO:0000256" key="2">
    <source>
        <dbReference type="SAM" id="SignalP"/>
    </source>
</evidence>
<name>A0A3E1P953_9BACT</name>
<comment type="caution">
    <text evidence="3">The sequence shown here is derived from an EMBL/GenBank/DDBJ whole genome shotgun (WGS) entry which is preliminary data.</text>
</comment>
<evidence type="ECO:0008006" key="5">
    <source>
        <dbReference type="Google" id="ProtNLM"/>
    </source>
</evidence>
<reference evidence="3 4" key="1">
    <citation type="submission" date="2018-08" db="EMBL/GenBank/DDBJ databases">
        <title>Chitinophaga sp. K20C18050901, a novel bacterium isolated from forest soil.</title>
        <authorList>
            <person name="Wang C."/>
        </authorList>
    </citation>
    <scope>NUCLEOTIDE SEQUENCE [LARGE SCALE GENOMIC DNA]</scope>
    <source>
        <strain evidence="3 4">K20C18050901</strain>
    </source>
</reference>
<protein>
    <recommendedName>
        <fullName evidence="5">EF-hand domain-containing protein</fullName>
    </recommendedName>
</protein>
<dbReference type="RefSeq" id="WP_116852033.1">
    <property type="nucleotide sequence ID" value="NZ_QTJV01000001.1"/>
</dbReference>
<dbReference type="EMBL" id="QTJV01000001">
    <property type="protein sequence ID" value="RFM36713.1"/>
    <property type="molecule type" value="Genomic_DNA"/>
</dbReference>
<accession>A0A3E1P953</accession>
<dbReference type="OrthoDB" id="939585at2"/>
<feature type="compositionally biased region" description="Gly residues" evidence="1">
    <location>
        <begin position="316"/>
        <end position="355"/>
    </location>
</feature>
<feature type="signal peptide" evidence="2">
    <location>
        <begin position="1"/>
        <end position="22"/>
    </location>
</feature>
<proteinExistence type="predicted"/>
<organism evidence="3 4">
    <name type="scientific">Chitinophaga silvisoli</name>
    <dbReference type="NCBI Taxonomy" id="2291814"/>
    <lineage>
        <taxon>Bacteria</taxon>
        <taxon>Pseudomonadati</taxon>
        <taxon>Bacteroidota</taxon>
        <taxon>Chitinophagia</taxon>
        <taxon>Chitinophagales</taxon>
        <taxon>Chitinophagaceae</taxon>
        <taxon>Chitinophaga</taxon>
    </lineage>
</organism>
<keyword evidence="4" id="KW-1185">Reference proteome</keyword>
<feature type="region of interest" description="Disordered" evidence="1">
    <location>
        <begin position="263"/>
        <end position="362"/>
    </location>
</feature>